<keyword evidence="1" id="KW-0539">Nucleus</keyword>
<dbReference type="Proteomes" id="UP000812966">
    <property type="component" value="Unassembled WGS sequence"/>
</dbReference>
<dbReference type="GO" id="GO:0006351">
    <property type="term" value="P:DNA-templated transcription"/>
    <property type="evidence" value="ECO:0007669"/>
    <property type="project" value="InterPro"/>
</dbReference>
<comment type="caution">
    <text evidence="4">The sequence shown here is derived from an EMBL/GenBank/DDBJ whole genome shotgun (WGS) entry which is preliminary data.</text>
</comment>
<dbReference type="Pfam" id="PF04082">
    <property type="entry name" value="Fungal_trans"/>
    <property type="match status" value="1"/>
</dbReference>
<dbReference type="InterPro" id="IPR007219">
    <property type="entry name" value="XnlR_reg_dom"/>
</dbReference>
<dbReference type="AlphaFoldDB" id="A0A8K0NNL9"/>
<evidence type="ECO:0000313" key="4">
    <source>
        <dbReference type="EMBL" id="KAG7530430.1"/>
    </source>
</evidence>
<protein>
    <recommendedName>
        <fullName evidence="3">Xylanolytic transcriptional activator regulatory domain-containing protein</fullName>
    </recommendedName>
</protein>
<proteinExistence type="predicted"/>
<name>A0A8K0NNL9_9TREE</name>
<dbReference type="GO" id="GO:0008270">
    <property type="term" value="F:zinc ion binding"/>
    <property type="evidence" value="ECO:0007669"/>
    <property type="project" value="InterPro"/>
</dbReference>
<dbReference type="EMBL" id="JABELV010000118">
    <property type="protein sequence ID" value="KAG7530430.1"/>
    <property type="molecule type" value="Genomic_DNA"/>
</dbReference>
<organism evidence="4 5">
    <name type="scientific">Filobasidium floriforme</name>
    <dbReference type="NCBI Taxonomy" id="5210"/>
    <lineage>
        <taxon>Eukaryota</taxon>
        <taxon>Fungi</taxon>
        <taxon>Dikarya</taxon>
        <taxon>Basidiomycota</taxon>
        <taxon>Agaricomycotina</taxon>
        <taxon>Tremellomycetes</taxon>
        <taxon>Filobasidiales</taxon>
        <taxon>Filobasidiaceae</taxon>
        <taxon>Filobasidium</taxon>
    </lineage>
</organism>
<keyword evidence="2" id="KW-1133">Transmembrane helix</keyword>
<gene>
    <name evidence="4" type="ORF">FFLO_05029</name>
</gene>
<evidence type="ECO:0000256" key="2">
    <source>
        <dbReference type="SAM" id="Phobius"/>
    </source>
</evidence>
<evidence type="ECO:0000259" key="3">
    <source>
        <dbReference type="SMART" id="SM00906"/>
    </source>
</evidence>
<keyword evidence="2" id="KW-0812">Transmembrane</keyword>
<evidence type="ECO:0000313" key="5">
    <source>
        <dbReference type="Proteomes" id="UP000812966"/>
    </source>
</evidence>
<reference evidence="4" key="1">
    <citation type="submission" date="2020-04" db="EMBL/GenBank/DDBJ databases">
        <title>Analysis of mating type loci in Filobasidium floriforme.</title>
        <authorList>
            <person name="Nowrousian M."/>
        </authorList>
    </citation>
    <scope>NUCLEOTIDE SEQUENCE</scope>
    <source>
        <strain evidence="4">CBS 6242</strain>
    </source>
</reference>
<feature type="domain" description="Xylanolytic transcriptional activator regulatory" evidence="3">
    <location>
        <begin position="122"/>
        <end position="193"/>
    </location>
</feature>
<dbReference type="GO" id="GO:0003677">
    <property type="term" value="F:DNA binding"/>
    <property type="evidence" value="ECO:0007669"/>
    <property type="project" value="InterPro"/>
</dbReference>
<dbReference type="SMART" id="SM00906">
    <property type="entry name" value="Fungal_trans"/>
    <property type="match status" value="1"/>
</dbReference>
<evidence type="ECO:0000256" key="1">
    <source>
        <dbReference type="ARBA" id="ARBA00023242"/>
    </source>
</evidence>
<feature type="transmembrane region" description="Helical" evidence="2">
    <location>
        <begin position="20"/>
        <end position="38"/>
    </location>
</feature>
<keyword evidence="5" id="KW-1185">Reference proteome</keyword>
<keyword evidence="2" id="KW-0472">Membrane</keyword>
<accession>A0A8K0NNL9</accession>
<sequence>MNDLGIDDMDLSTFDSVCLAYAAILKAAVGRVASVCFLRRFWERRFRHIRTERVPSCFGSLSLVVKDSSSSYILKPKYIQGSTAIDRKTGLLRVCALILLAVSMRLLADINVTGQRERHQLAWDIIGLAMRCALSAGLNHNHDDVHNDKRTWTTRIWTTLFALDMTISFKLGHQVGSRVGPSNLSHQSAFHESAMETAKIREEIFRTTLPLPQDYEAHLEAWTSAAHIRLTT</sequence>